<evidence type="ECO:0000313" key="8">
    <source>
        <dbReference type="EMBL" id="CAF0799511.1"/>
    </source>
</evidence>
<dbReference type="InterPro" id="IPR011856">
    <property type="entry name" value="tRNA_endonuc-like_dom_sf"/>
</dbReference>
<dbReference type="GO" id="GO:0007041">
    <property type="term" value="P:lysosomal transport"/>
    <property type="evidence" value="ECO:0007669"/>
    <property type="project" value="TreeGrafter"/>
</dbReference>
<dbReference type="NCBIfam" id="TIGR00324">
    <property type="entry name" value="endA"/>
    <property type="match status" value="1"/>
</dbReference>
<dbReference type="InterPro" id="IPR006676">
    <property type="entry name" value="tRNA_splic"/>
</dbReference>
<keyword evidence="10" id="KW-1185">Reference proteome</keyword>
<proteinExistence type="inferred from homology"/>
<evidence type="ECO:0000256" key="2">
    <source>
        <dbReference type="ARBA" id="ARBA00008078"/>
    </source>
</evidence>
<dbReference type="EMBL" id="CAJNOQ010000425">
    <property type="protein sequence ID" value="CAF0799511.1"/>
    <property type="molecule type" value="Genomic_DNA"/>
</dbReference>
<dbReference type="PANTHER" id="PTHR15954:SF4">
    <property type="entry name" value="VACUOLAR PROTEIN SORTING-ASSOCIATED PROTEIN 51 HOMOLOG"/>
    <property type="match status" value="1"/>
</dbReference>
<accession>A0A813SMX0</accession>
<dbReference type="GO" id="GO:0003676">
    <property type="term" value="F:nucleic acid binding"/>
    <property type="evidence" value="ECO:0007669"/>
    <property type="project" value="InterPro"/>
</dbReference>
<dbReference type="InterPro" id="IPR036167">
    <property type="entry name" value="tRNA_intron_Endo_cat-like_sf"/>
</dbReference>
<feature type="compositionally biased region" description="Low complexity" evidence="6">
    <location>
        <begin position="1"/>
        <end position="27"/>
    </location>
</feature>
<dbReference type="GO" id="GO:0048193">
    <property type="term" value="P:Golgi vesicle transport"/>
    <property type="evidence" value="ECO:0007669"/>
    <property type="project" value="TreeGrafter"/>
</dbReference>
<dbReference type="Proteomes" id="UP000681722">
    <property type="component" value="Unassembled WGS sequence"/>
</dbReference>
<organism evidence="8 10">
    <name type="scientific">Didymodactylos carnosus</name>
    <dbReference type="NCBI Taxonomy" id="1234261"/>
    <lineage>
        <taxon>Eukaryota</taxon>
        <taxon>Metazoa</taxon>
        <taxon>Spiralia</taxon>
        <taxon>Gnathifera</taxon>
        <taxon>Rotifera</taxon>
        <taxon>Eurotatoria</taxon>
        <taxon>Bdelloidea</taxon>
        <taxon>Philodinida</taxon>
        <taxon>Philodinidae</taxon>
        <taxon>Didymodactylos</taxon>
    </lineage>
</organism>
<dbReference type="GO" id="GO:0006388">
    <property type="term" value="P:tRNA splicing, via endonucleolytic cleavage and ligation"/>
    <property type="evidence" value="ECO:0007669"/>
    <property type="project" value="InterPro"/>
</dbReference>
<evidence type="ECO:0000256" key="1">
    <source>
        <dbReference type="ARBA" id="ARBA00006080"/>
    </source>
</evidence>
<evidence type="ECO:0000256" key="6">
    <source>
        <dbReference type="SAM" id="MobiDB-lite"/>
    </source>
</evidence>
<comment type="similarity">
    <text evidence="1">Belongs to the VPS51 family.</text>
</comment>
<dbReference type="InterPro" id="IPR014812">
    <property type="entry name" value="Vps51"/>
</dbReference>
<comment type="similarity">
    <text evidence="2">Belongs to the tRNA-intron endonuclease family.</text>
</comment>
<dbReference type="Pfam" id="PF08700">
    <property type="entry name" value="VPS51_Exo84_N"/>
    <property type="match status" value="1"/>
</dbReference>
<dbReference type="PANTHER" id="PTHR15954">
    <property type="entry name" value="VACUOLAR PROTEIN SORTING-ASSOCIATED PROTEIN 51 HOMOLOG"/>
    <property type="match status" value="1"/>
</dbReference>
<dbReference type="CDD" id="cd05327">
    <property type="entry name" value="retinol-DH_like_SDR_c_like"/>
    <property type="match status" value="1"/>
</dbReference>
<name>A0A813SMX0_9BILA</name>
<comment type="catalytic activity">
    <reaction evidence="5">
        <text>pretRNA = a 3'-half-tRNA molecule with a 5'-OH end + a 5'-half-tRNA molecule with a 2',3'-cyclic phosphate end + an intron with a 2',3'-cyclic phosphate and a 5'-hydroxyl terminus.</text>
        <dbReference type="EC" id="4.6.1.16"/>
    </reaction>
</comment>
<evidence type="ECO:0000256" key="3">
    <source>
        <dbReference type="ARBA" id="ARBA00012573"/>
    </source>
</evidence>
<evidence type="ECO:0000313" key="9">
    <source>
        <dbReference type="EMBL" id="CAF3584419.1"/>
    </source>
</evidence>
<gene>
    <name evidence="8" type="ORF">GPM918_LOCUS3436</name>
    <name evidence="9" type="ORF">SRO942_LOCUS3436</name>
</gene>
<dbReference type="EMBL" id="CAJOBC010000425">
    <property type="protein sequence ID" value="CAF3584419.1"/>
    <property type="molecule type" value="Genomic_DNA"/>
</dbReference>
<dbReference type="GO" id="GO:1990745">
    <property type="term" value="C:EARP complex"/>
    <property type="evidence" value="ECO:0007669"/>
    <property type="project" value="TreeGrafter"/>
</dbReference>
<dbReference type="InterPro" id="IPR036291">
    <property type="entry name" value="NAD(P)-bd_dom_sf"/>
</dbReference>
<sequence length="1482" mass="172300">MQHMRSLSLPDSMDSSLSNNPNQQQNSTMIKPFDPSDIDSPGFDPETYVTKLLRESRLTALIDKEQLLTKQIKIYDNEMQTLVYENYNKFISATDTIRQMKKDFKKMEDEMSNLITNMNSINTFNHKIHLTLDVRRQEIRKLTSIHLLLQKIQYLFQLPTKLKEYANLGQYDQAVHTYTKALKALKKYEHIPSFNHIQTTCTDTMNVIREQLKQEFDQQQQASIEVIELLLELGESPDYLSEQFLMQNQQRLQQPLDLMKQQLIVAENQFTTKQQQSSGQVPMDILDFVDSSYNNYLKNVYLFVESYENLFIRNNEISDDEFKERCKYNIETFILNLYDNYLKFIYDLYKSKYYGCDDDTQLYVRSIDRFIRRSTIDINKYMITQRSLEKIKLYLDEFLLYAIECRLKYYHNIIEKHYHEQIIDLRKSLTMLNNNSESNSLSPTIKTVSSSSSPNLMDYVDKMLKQITNDIKQTFQNLSLFLSNDIQFSKKNSTFSRQFSSHYVWDNLFLNLLNKLCSHFEQEYTTNLTVSSVIKSSSSSLYEQSSPPILLLMLSKFVLNFDSSSIPYLCTIFEEKFNIVLESTSQRTGNTNDPSKMNLSTVDRSKLTAVQKHFQSIAKQLLKQYICLQGFTLSQMLRKSIEARDWLNPIEPRHVRSVMKRIIEDLTVIDKQVLMLYNDHPQQQQYGRSNYPHRYHTTSARTGTRSSDSGRRTIIMPRNLNNRGGDGSGSTTGASGSNLMNFHKVFNEKLDIFIDLQFQKTSILSSVIKLLLKTYMECIRLKTFSRYGLQQVQVDINYLYNYLWSFVNNDDRFITNLLEEIISSTVARCLEPILMEASVIEIEQDYERWPHYNGEIIDNLIVIKDVEQGDTLIRYGSFGKLEYSRMDITCSMKTVSNNKNQYEKPYRLREISELISEEDNEYPIPISSEFEEAFINELNQIKFVSVDDIRRKNQQECRQFIEQTRINKKETHENILDINIEEDSQPTSSTTLIVKEDVYLLPEEALFLSHGLSCLVVYDNKHPLTVEDLWIKLNQIDTKFSVKYAVYYYFRSAGWIVKSGMKFGCDYILYRFGPAYNHGDYCLTIRNFWSKSCSSWTFLAGLNRTSLTAKKTLLLCSVQLPPSIDKIDLFIKQMQINTMEINRWVPKQRLALLYISNIYFWSGTNCSSTERIDGKTVVITGASSGIGGHIIIACRNRERAEKACHEIKQKSGSNKVEIELIDVSSLDSVRQCVRRLNKKLDKLDILINNAGIMMVPYEKSPDGYELHLATNHLGHFLLTNLLLNLMKKAPKARIINISSVAHKLFNAKMKWDDLNFEKSYSRIDAYGCSKLCNILFTRELAKRLIGNLKNESYLFSYQLTYQIIFIGTNITANCLHPGVVRTELMRNLGGSYASLSALFLKIMLPIWWFISKNSVQGAQTTIYLAVDKQLDTTTGQYFSDCAKSRTTAAALDDASATRLWHLSENMTNLSATLIEIEKEKHE</sequence>
<dbReference type="GO" id="GO:0007030">
    <property type="term" value="P:Golgi organization"/>
    <property type="evidence" value="ECO:0007669"/>
    <property type="project" value="TreeGrafter"/>
</dbReference>
<evidence type="ECO:0000256" key="5">
    <source>
        <dbReference type="ARBA" id="ARBA00034031"/>
    </source>
</evidence>
<dbReference type="GO" id="GO:0005634">
    <property type="term" value="C:nucleus"/>
    <property type="evidence" value="ECO:0007669"/>
    <property type="project" value="UniProtKB-ARBA"/>
</dbReference>
<dbReference type="Gene3D" id="3.40.1350.10">
    <property type="match status" value="1"/>
</dbReference>
<dbReference type="GO" id="GO:0016020">
    <property type="term" value="C:membrane"/>
    <property type="evidence" value="ECO:0007669"/>
    <property type="project" value="TreeGrafter"/>
</dbReference>
<dbReference type="EC" id="4.6.1.16" evidence="3"/>
<dbReference type="InterPro" id="IPR006677">
    <property type="entry name" value="tRNA_intron_Endonuc_cat-like"/>
</dbReference>
<dbReference type="GO" id="GO:0042147">
    <property type="term" value="P:retrograde transport, endosome to Golgi"/>
    <property type="evidence" value="ECO:0007669"/>
    <property type="project" value="TreeGrafter"/>
</dbReference>
<dbReference type="Gene3D" id="3.40.50.720">
    <property type="entry name" value="NAD(P)-binding Rossmann-like Domain"/>
    <property type="match status" value="1"/>
</dbReference>
<dbReference type="OrthoDB" id="203678at2759"/>
<dbReference type="SUPFAM" id="SSF53032">
    <property type="entry name" value="tRNA-intron endonuclease catalytic domain-like"/>
    <property type="match status" value="1"/>
</dbReference>
<dbReference type="Pfam" id="PF01974">
    <property type="entry name" value="tRNA_int_endo"/>
    <property type="match status" value="1"/>
</dbReference>
<dbReference type="Pfam" id="PF00106">
    <property type="entry name" value="adh_short"/>
    <property type="match status" value="1"/>
</dbReference>
<evidence type="ECO:0000313" key="10">
    <source>
        <dbReference type="Proteomes" id="UP000663829"/>
    </source>
</evidence>
<dbReference type="InterPro" id="IPR002347">
    <property type="entry name" value="SDR_fam"/>
</dbReference>
<dbReference type="PRINTS" id="PR00080">
    <property type="entry name" value="SDRFAMILY"/>
</dbReference>
<feature type="region of interest" description="Disordered" evidence="6">
    <location>
        <begin position="1"/>
        <end position="37"/>
    </location>
</feature>
<dbReference type="GO" id="GO:0032456">
    <property type="term" value="P:endocytic recycling"/>
    <property type="evidence" value="ECO:0007669"/>
    <property type="project" value="TreeGrafter"/>
</dbReference>
<dbReference type="GO" id="GO:0000938">
    <property type="term" value="C:GARP complex"/>
    <property type="evidence" value="ECO:0007669"/>
    <property type="project" value="TreeGrafter"/>
</dbReference>
<dbReference type="GO" id="GO:0005829">
    <property type="term" value="C:cytosol"/>
    <property type="evidence" value="ECO:0007669"/>
    <property type="project" value="GOC"/>
</dbReference>
<feature type="compositionally biased region" description="Low complexity" evidence="6">
    <location>
        <begin position="697"/>
        <end position="707"/>
    </location>
</feature>
<reference evidence="8" key="1">
    <citation type="submission" date="2021-02" db="EMBL/GenBank/DDBJ databases">
        <authorList>
            <person name="Nowell W R."/>
        </authorList>
    </citation>
    <scope>NUCLEOTIDE SEQUENCE</scope>
</reference>
<dbReference type="Proteomes" id="UP000663829">
    <property type="component" value="Unassembled WGS sequence"/>
</dbReference>
<feature type="region of interest" description="Disordered" evidence="6">
    <location>
        <begin position="684"/>
        <end position="733"/>
    </location>
</feature>
<feature type="domain" description="tRNA intron endonuclease catalytic" evidence="7">
    <location>
        <begin position="1040"/>
        <end position="1119"/>
    </location>
</feature>
<dbReference type="PRINTS" id="PR00081">
    <property type="entry name" value="GDHRDH"/>
</dbReference>
<protein>
    <recommendedName>
        <fullName evidence="4">Vacuolar protein sorting-associated protein 51 homolog</fullName>
        <ecNumber evidence="3">4.6.1.16</ecNumber>
    </recommendedName>
</protein>
<comment type="caution">
    <text evidence="8">The sequence shown here is derived from an EMBL/GenBank/DDBJ whole genome shotgun (WGS) entry which is preliminary data.</text>
</comment>
<evidence type="ECO:0000259" key="7">
    <source>
        <dbReference type="Pfam" id="PF01974"/>
    </source>
</evidence>
<dbReference type="SUPFAM" id="SSF51735">
    <property type="entry name" value="NAD(P)-binding Rossmann-fold domains"/>
    <property type="match status" value="1"/>
</dbReference>
<dbReference type="CDD" id="cd22363">
    <property type="entry name" value="tRNA-intron_lyase_C"/>
    <property type="match status" value="1"/>
</dbReference>
<evidence type="ECO:0000256" key="4">
    <source>
        <dbReference type="ARBA" id="ARBA00016122"/>
    </source>
</evidence>
<dbReference type="GO" id="GO:0000213">
    <property type="term" value="F:tRNA-intron lyase activity"/>
    <property type="evidence" value="ECO:0007669"/>
    <property type="project" value="UniProtKB-EC"/>
</dbReference>